<evidence type="ECO:0000313" key="2">
    <source>
        <dbReference type="EMBL" id="CAJ0590437.1"/>
    </source>
</evidence>
<keyword evidence="3" id="KW-1185">Reference proteome</keyword>
<feature type="compositionally biased region" description="Polar residues" evidence="1">
    <location>
        <begin position="283"/>
        <end position="295"/>
    </location>
</feature>
<organism evidence="2 3">
    <name type="scientific">Cylicocyclus nassatus</name>
    <name type="common">Nematode worm</name>
    <dbReference type="NCBI Taxonomy" id="53992"/>
    <lineage>
        <taxon>Eukaryota</taxon>
        <taxon>Metazoa</taxon>
        <taxon>Ecdysozoa</taxon>
        <taxon>Nematoda</taxon>
        <taxon>Chromadorea</taxon>
        <taxon>Rhabditida</taxon>
        <taxon>Rhabditina</taxon>
        <taxon>Rhabditomorpha</taxon>
        <taxon>Strongyloidea</taxon>
        <taxon>Strongylidae</taxon>
        <taxon>Cylicocyclus</taxon>
    </lineage>
</organism>
<feature type="compositionally biased region" description="Polar residues" evidence="1">
    <location>
        <begin position="86"/>
        <end position="104"/>
    </location>
</feature>
<dbReference type="Proteomes" id="UP001176961">
    <property type="component" value="Unassembled WGS sequence"/>
</dbReference>
<sequence>MNGATDGPLCSLISYVVPPGLSRVPATAPTDSRTRGDFAVETISAKNLQDKRGTTVHLPERVPIPQQTLPRQPARDLSITRVITTSAQPDAAATNRSVHPSEQKSPPNSPLKPSHPPRKPCLTRNNTTNIVPARLNLRKKTVAFGKTVNLSQTVEATSRASKLRRQMNKSTATQMPLAEVEDKENKPINQSEPNGEQSSLMEILKEVKSSLEALKAHDVERAEEIRSIRRMVDDRGKEMDKLRGIVADFFGRDCPRSTDSQCYPMPEKKNEQEKSPSRKANDYKNSSSQSPSPQRYTPIRKEMGKTTRQPDRNDVDDVTFEEFRYFMTTNPAFRQYVADLRAEENEKRNSYRFRGRQDRGDSWKRAQEAEEARQEDPRGGRGTHGAKFTEKVTVERSIRCAPQDVGQYSVDTRRYIADQILEDEDERTCERERTSKKSIRMRTNSTIIAIIVDMMLWENVVDNEETVVRIVTNIIKVSGLLRALGSAL</sequence>
<feature type="region of interest" description="Disordered" evidence="1">
    <location>
        <begin position="256"/>
        <end position="315"/>
    </location>
</feature>
<protein>
    <submittedName>
        <fullName evidence="2">Uncharacterized protein</fullName>
    </submittedName>
</protein>
<feature type="region of interest" description="Disordered" evidence="1">
    <location>
        <begin position="86"/>
        <end position="130"/>
    </location>
</feature>
<accession>A0AA36GDT0</accession>
<comment type="caution">
    <text evidence="2">The sequence shown here is derived from an EMBL/GenBank/DDBJ whole genome shotgun (WGS) entry which is preliminary data.</text>
</comment>
<evidence type="ECO:0000313" key="3">
    <source>
        <dbReference type="Proteomes" id="UP001176961"/>
    </source>
</evidence>
<reference evidence="2" key="1">
    <citation type="submission" date="2023-07" db="EMBL/GenBank/DDBJ databases">
        <authorList>
            <consortium name="CYATHOMIX"/>
        </authorList>
    </citation>
    <scope>NUCLEOTIDE SEQUENCE</scope>
    <source>
        <strain evidence="2">N/A</strain>
    </source>
</reference>
<gene>
    <name evidence="2" type="ORF">CYNAS_LOCUS2420</name>
</gene>
<name>A0AA36GDT0_CYLNA</name>
<feature type="region of interest" description="Disordered" evidence="1">
    <location>
        <begin position="351"/>
        <end position="386"/>
    </location>
</feature>
<feature type="compositionally biased region" description="Basic and acidic residues" evidence="1">
    <location>
        <begin position="351"/>
        <end position="379"/>
    </location>
</feature>
<feature type="compositionally biased region" description="Basic and acidic residues" evidence="1">
    <location>
        <begin position="299"/>
        <end position="315"/>
    </location>
</feature>
<dbReference type="AlphaFoldDB" id="A0AA36GDT0"/>
<evidence type="ECO:0000256" key="1">
    <source>
        <dbReference type="SAM" id="MobiDB-lite"/>
    </source>
</evidence>
<dbReference type="EMBL" id="CATQJL010000001">
    <property type="protein sequence ID" value="CAJ0590437.1"/>
    <property type="molecule type" value="Genomic_DNA"/>
</dbReference>
<feature type="compositionally biased region" description="Basic and acidic residues" evidence="1">
    <location>
        <begin position="266"/>
        <end position="282"/>
    </location>
</feature>
<proteinExistence type="predicted"/>